<dbReference type="GO" id="GO:0003677">
    <property type="term" value="F:DNA binding"/>
    <property type="evidence" value="ECO:0007669"/>
    <property type="project" value="UniProtKB-UniRule"/>
</dbReference>
<evidence type="ECO:0000256" key="3">
    <source>
        <dbReference type="ARBA" id="ARBA00023172"/>
    </source>
</evidence>
<name>A0A133V658_9EURY</name>
<dbReference type="GO" id="GO:0015074">
    <property type="term" value="P:DNA integration"/>
    <property type="evidence" value="ECO:0007669"/>
    <property type="project" value="UniProtKB-KW"/>
</dbReference>
<feature type="compositionally biased region" description="Basic and acidic residues" evidence="5">
    <location>
        <begin position="53"/>
        <end position="62"/>
    </location>
</feature>
<gene>
    <name evidence="8" type="ORF">AKJ43_02835</name>
</gene>
<dbReference type="EMBL" id="LHXX01000033">
    <property type="protein sequence ID" value="KXB01928.1"/>
    <property type="molecule type" value="Genomic_DNA"/>
</dbReference>
<dbReference type="Pfam" id="PF00589">
    <property type="entry name" value="Phage_integrase"/>
    <property type="match status" value="1"/>
</dbReference>
<dbReference type="PANTHER" id="PTHR30349">
    <property type="entry name" value="PHAGE INTEGRASE-RELATED"/>
    <property type="match status" value="1"/>
</dbReference>
<dbReference type="InterPro" id="IPR013762">
    <property type="entry name" value="Integrase-like_cat_sf"/>
</dbReference>
<proteinExistence type="predicted"/>
<keyword evidence="9" id="KW-1185">Reference proteome</keyword>
<dbReference type="Proteomes" id="UP000070400">
    <property type="component" value="Unassembled WGS sequence"/>
</dbReference>
<evidence type="ECO:0000259" key="6">
    <source>
        <dbReference type="PROSITE" id="PS51898"/>
    </source>
</evidence>
<sequence length="479" mass="55410">MIEKDLNEGLRNPIVDPKDESLEESENQLGVYRINKGKEDCNENETVNSKNNQAERSKEDEFTKSDLKRYEEVQTWLRTVSESTRSSYLNALKKLCNWCGRNPHELIMDRDKEKDISDPNKRNRTKNLILDFRKHLENEGYAPSSINAMDGAIRGLYSSILGKEGMINVGNYEHRDVTLKKDLVPTLEELKKLLDVSDLSTKFSIIFLAQTGMRPKDALDLKVGNIQRELDLDQSPLAVRFLPKKDRGRGIGERITFLGADGVKILKQYLEWRKSKGEEITPDSPLFVSRSKKYDGQKAKGLTKQMLNERIKEATKKAGIENGDNGKYGRFRTYCLRKFFMTQLTNHGMEDRIVDFLMCHKVSSVDLSYWQRRVDQLREEYRKREKFLNPISGAPSKPSSDEIEVLVEDKLKELMQSEEFRESCREALDEIRSDNNPRYESEIVKSEEGIIKYSNKGYNCEKIDDGKWLMKKEIGGDLS</sequence>
<evidence type="ECO:0000256" key="2">
    <source>
        <dbReference type="ARBA" id="ARBA00023125"/>
    </source>
</evidence>
<feature type="domain" description="Tyr recombinase" evidence="6">
    <location>
        <begin position="180"/>
        <end position="382"/>
    </location>
</feature>
<dbReference type="PANTHER" id="PTHR30349:SF41">
    <property type="entry name" value="INTEGRASE_RECOMBINASE PROTEIN MJ0367-RELATED"/>
    <property type="match status" value="1"/>
</dbReference>
<evidence type="ECO:0008006" key="10">
    <source>
        <dbReference type="Google" id="ProtNLM"/>
    </source>
</evidence>
<dbReference type="InterPro" id="IPR011010">
    <property type="entry name" value="DNA_brk_join_enz"/>
</dbReference>
<reference evidence="8 9" key="1">
    <citation type="journal article" date="2016" name="Sci. Rep.">
        <title>Metabolic traits of an uncultured archaeal lineage -MSBL1- from brine pools of the Red Sea.</title>
        <authorList>
            <person name="Mwirichia R."/>
            <person name="Alam I."/>
            <person name="Rashid M."/>
            <person name="Vinu M."/>
            <person name="Ba-Alawi W."/>
            <person name="Anthony Kamau A."/>
            <person name="Kamanda Ngugi D."/>
            <person name="Goker M."/>
            <person name="Klenk H.P."/>
            <person name="Bajic V."/>
            <person name="Stingl U."/>
        </authorList>
    </citation>
    <scope>NUCLEOTIDE SEQUENCE [LARGE SCALE GENOMIC DNA]</scope>
    <source>
        <strain evidence="8">SCGC-AAA261D19</strain>
    </source>
</reference>
<dbReference type="InterPro" id="IPR044068">
    <property type="entry name" value="CB"/>
</dbReference>
<dbReference type="PROSITE" id="PS51900">
    <property type="entry name" value="CB"/>
    <property type="match status" value="1"/>
</dbReference>
<dbReference type="Gene3D" id="1.10.443.10">
    <property type="entry name" value="Intergrase catalytic core"/>
    <property type="match status" value="1"/>
</dbReference>
<dbReference type="InterPro" id="IPR002104">
    <property type="entry name" value="Integrase_catalytic"/>
</dbReference>
<keyword evidence="1" id="KW-0229">DNA integration</keyword>
<evidence type="ECO:0000313" key="9">
    <source>
        <dbReference type="Proteomes" id="UP000070400"/>
    </source>
</evidence>
<dbReference type="CDD" id="cd00397">
    <property type="entry name" value="DNA_BRE_C"/>
    <property type="match status" value="1"/>
</dbReference>
<dbReference type="PROSITE" id="PS51898">
    <property type="entry name" value="TYR_RECOMBINASE"/>
    <property type="match status" value="1"/>
</dbReference>
<feature type="region of interest" description="Disordered" evidence="5">
    <location>
        <begin position="1"/>
        <end position="62"/>
    </location>
</feature>
<dbReference type="Gene3D" id="1.10.150.130">
    <property type="match status" value="1"/>
</dbReference>
<accession>A0A133V658</accession>
<dbReference type="InterPro" id="IPR050090">
    <property type="entry name" value="Tyrosine_recombinase_XerCD"/>
</dbReference>
<evidence type="ECO:0000256" key="5">
    <source>
        <dbReference type="SAM" id="MobiDB-lite"/>
    </source>
</evidence>
<keyword evidence="2 4" id="KW-0238">DNA-binding</keyword>
<protein>
    <recommendedName>
        <fullName evidence="10">Tyr recombinase domain-containing protein</fullName>
    </recommendedName>
</protein>
<dbReference type="InterPro" id="IPR010998">
    <property type="entry name" value="Integrase_recombinase_N"/>
</dbReference>
<evidence type="ECO:0000259" key="7">
    <source>
        <dbReference type="PROSITE" id="PS51900"/>
    </source>
</evidence>
<evidence type="ECO:0000313" key="8">
    <source>
        <dbReference type="EMBL" id="KXB01928.1"/>
    </source>
</evidence>
<feature type="domain" description="Core-binding (CB)" evidence="7">
    <location>
        <begin position="67"/>
        <end position="161"/>
    </location>
</feature>
<keyword evidence="3" id="KW-0233">DNA recombination</keyword>
<comment type="caution">
    <text evidence="8">The sequence shown here is derived from an EMBL/GenBank/DDBJ whole genome shotgun (WGS) entry which is preliminary data.</text>
</comment>
<organism evidence="8 9">
    <name type="scientific">candidate division MSBL1 archaeon SCGC-AAA261D19</name>
    <dbReference type="NCBI Taxonomy" id="1698273"/>
    <lineage>
        <taxon>Archaea</taxon>
        <taxon>Methanobacteriati</taxon>
        <taxon>Methanobacteriota</taxon>
        <taxon>candidate division MSBL1</taxon>
    </lineage>
</organism>
<dbReference type="GO" id="GO:0006310">
    <property type="term" value="P:DNA recombination"/>
    <property type="evidence" value="ECO:0007669"/>
    <property type="project" value="UniProtKB-KW"/>
</dbReference>
<evidence type="ECO:0000256" key="1">
    <source>
        <dbReference type="ARBA" id="ARBA00022908"/>
    </source>
</evidence>
<dbReference type="SUPFAM" id="SSF56349">
    <property type="entry name" value="DNA breaking-rejoining enzymes"/>
    <property type="match status" value="1"/>
</dbReference>
<evidence type="ECO:0000256" key="4">
    <source>
        <dbReference type="PROSITE-ProRule" id="PRU01248"/>
    </source>
</evidence>
<dbReference type="AlphaFoldDB" id="A0A133V658"/>